<reference evidence="3 4" key="1">
    <citation type="submission" date="2012-01" db="EMBL/GenBank/DDBJ databases">
        <title>Complete sequence of chromosome of Clostridium pasteurianum BC1.</title>
        <authorList>
            <consortium name="US DOE Joint Genome Institute"/>
            <person name="Lucas S."/>
            <person name="Han J."/>
            <person name="Lapidus A."/>
            <person name="Cheng J.-F."/>
            <person name="Goodwin L."/>
            <person name="Pitluck S."/>
            <person name="Peters L."/>
            <person name="Mikhailova N."/>
            <person name="Teshima H."/>
            <person name="Detter J.C."/>
            <person name="Han C."/>
            <person name="Tapia R."/>
            <person name="Land M."/>
            <person name="Hauser L."/>
            <person name="Kyrpides N."/>
            <person name="Ivanova N."/>
            <person name="Pagani I."/>
            <person name="Dunn J."/>
            <person name="Taghavi S."/>
            <person name="Francis A."/>
            <person name="van der Lelie D."/>
            <person name="Woyke T."/>
        </authorList>
    </citation>
    <scope>NUCLEOTIDE SEQUENCE [LARGE SCALE GENOMIC DNA]</scope>
    <source>
        <strain evidence="3 4">BC1</strain>
    </source>
</reference>
<accession>R4K7D2</accession>
<sequence>MNKKKLSIVVIMLAMVTVIIMLLTFSFSKGIDTEDNKTLILNNSKVENNPNIDTSNNIKKDSSQERVNSNKNSIKSSNVEVPKDEDSNKQVYQDSNYQNESKAGDIEKENVSRENDLSSYSSEEKNQLDDRSDISVFKVSKEKIASELTFSDKIKILSISKNLSSSDVSELKNDINNGNEKKGISDAMQLLKRKLNNKDFNNVENIASRFINLDSINN</sequence>
<evidence type="ECO:0000256" key="1">
    <source>
        <dbReference type="SAM" id="MobiDB-lite"/>
    </source>
</evidence>
<dbReference type="EMBL" id="CP003261">
    <property type="protein sequence ID" value="AGK99082.1"/>
    <property type="molecule type" value="Genomic_DNA"/>
</dbReference>
<feature type="region of interest" description="Disordered" evidence="1">
    <location>
        <begin position="45"/>
        <end position="126"/>
    </location>
</feature>
<dbReference type="AlphaFoldDB" id="R4K7D2"/>
<proteinExistence type="predicted"/>
<evidence type="ECO:0000313" key="3">
    <source>
        <dbReference type="EMBL" id="AGK99082.1"/>
    </source>
</evidence>
<dbReference type="KEGG" id="cpas:Clopa_4370"/>
<keyword evidence="4" id="KW-1185">Reference proteome</keyword>
<feature type="compositionally biased region" description="Basic and acidic residues" evidence="1">
    <location>
        <begin position="102"/>
        <end position="126"/>
    </location>
</feature>
<dbReference type="OrthoDB" id="1938185at2"/>
<dbReference type="HOGENOM" id="CLU_1265127_0_0_9"/>
<dbReference type="PATRIC" id="fig|86416.3.peg.4376"/>
<feature type="compositionally biased region" description="Polar residues" evidence="1">
    <location>
        <begin position="89"/>
        <end position="101"/>
    </location>
</feature>
<organism evidence="3 4">
    <name type="scientific">Clostridium pasteurianum BC1</name>
    <dbReference type="NCBI Taxonomy" id="86416"/>
    <lineage>
        <taxon>Bacteria</taxon>
        <taxon>Bacillati</taxon>
        <taxon>Bacillota</taxon>
        <taxon>Clostridia</taxon>
        <taxon>Eubacteriales</taxon>
        <taxon>Clostridiaceae</taxon>
        <taxon>Clostridium</taxon>
    </lineage>
</organism>
<gene>
    <name evidence="3" type="ORF">Clopa_4370</name>
</gene>
<feature type="compositionally biased region" description="Polar residues" evidence="1">
    <location>
        <begin position="45"/>
        <end position="57"/>
    </location>
</feature>
<dbReference type="Proteomes" id="UP000013523">
    <property type="component" value="Chromosome"/>
</dbReference>
<feature type="transmembrane region" description="Helical" evidence="2">
    <location>
        <begin position="6"/>
        <end position="27"/>
    </location>
</feature>
<keyword evidence="2" id="KW-0812">Transmembrane</keyword>
<evidence type="ECO:0000256" key="2">
    <source>
        <dbReference type="SAM" id="Phobius"/>
    </source>
</evidence>
<dbReference type="eggNOG" id="ENOG503292A">
    <property type="taxonomic scope" value="Bacteria"/>
</dbReference>
<feature type="compositionally biased region" description="Low complexity" evidence="1">
    <location>
        <begin position="69"/>
        <end position="78"/>
    </location>
</feature>
<protein>
    <submittedName>
        <fullName evidence="3">Uncharacterized protein</fullName>
    </submittedName>
</protein>
<keyword evidence="2" id="KW-1133">Transmembrane helix</keyword>
<dbReference type="RefSeq" id="WP_015617356.1">
    <property type="nucleotide sequence ID" value="NC_021182.1"/>
</dbReference>
<keyword evidence="2" id="KW-0472">Membrane</keyword>
<evidence type="ECO:0000313" key="4">
    <source>
        <dbReference type="Proteomes" id="UP000013523"/>
    </source>
</evidence>
<name>R4K7D2_CLOPA</name>